<dbReference type="RefSeq" id="XP_003056016.1">
    <property type="nucleotide sequence ID" value="XM_003055970.1"/>
</dbReference>
<dbReference type="PANTHER" id="PTHR12764:SF5">
    <property type="entry name" value="LD29485P"/>
    <property type="match status" value="1"/>
</dbReference>
<evidence type="ECO:0000256" key="4">
    <source>
        <dbReference type="ARBA" id="ARBA00022737"/>
    </source>
</evidence>
<feature type="domain" description="IFT121/TULP4 N-terminal" evidence="6">
    <location>
        <begin position="51"/>
        <end position="315"/>
    </location>
</feature>
<evidence type="ECO:0000259" key="6">
    <source>
        <dbReference type="Pfam" id="PF24797"/>
    </source>
</evidence>
<dbReference type="Proteomes" id="UP000001876">
    <property type="component" value="Unassembled WGS sequence"/>
</dbReference>
<dbReference type="InterPro" id="IPR056159">
    <property type="entry name" value="Beta-prop_IFT121_TULP_N"/>
</dbReference>
<dbReference type="GO" id="GO:0005737">
    <property type="term" value="C:cytoplasm"/>
    <property type="evidence" value="ECO:0007669"/>
    <property type="project" value="UniProtKB-SubCell"/>
</dbReference>
<evidence type="ECO:0000313" key="8">
    <source>
        <dbReference type="Proteomes" id="UP000001876"/>
    </source>
</evidence>
<dbReference type="STRING" id="564608.C1MKL2"/>
<dbReference type="Gene3D" id="2.130.10.10">
    <property type="entry name" value="YVTN repeat-like/Quinoprotein amine dehydrogenase"/>
    <property type="match status" value="1"/>
</dbReference>
<proteinExistence type="predicted"/>
<keyword evidence="3" id="KW-0853">WD repeat</keyword>
<evidence type="ECO:0000313" key="7">
    <source>
        <dbReference type="EMBL" id="EEH59392.1"/>
    </source>
</evidence>
<keyword evidence="2" id="KW-0963">Cytoplasm</keyword>
<dbReference type="GO" id="GO:0061512">
    <property type="term" value="P:protein localization to cilium"/>
    <property type="evidence" value="ECO:0007669"/>
    <property type="project" value="TreeGrafter"/>
</dbReference>
<dbReference type="GeneID" id="9681707"/>
<dbReference type="OrthoDB" id="10260567at2759"/>
<protein>
    <submittedName>
        <fullName evidence="7">Predicted protein</fullName>
    </submittedName>
</protein>
<evidence type="ECO:0000256" key="3">
    <source>
        <dbReference type="ARBA" id="ARBA00022574"/>
    </source>
</evidence>
<keyword evidence="8" id="KW-1185">Reference proteome</keyword>
<dbReference type="Pfam" id="PF23390">
    <property type="entry name" value="Beta-prop_WDR35_2nd"/>
    <property type="match status" value="1"/>
</dbReference>
<name>C1MKL2_MICPC</name>
<keyword evidence="4" id="KW-0677">Repeat</keyword>
<dbReference type="Pfam" id="PF24797">
    <property type="entry name" value="Beta-prop_WDR35_TULP_N"/>
    <property type="match status" value="1"/>
</dbReference>
<dbReference type="InterPro" id="IPR056158">
    <property type="entry name" value="Beta-prop_IFT121_2nd"/>
</dbReference>
<evidence type="ECO:0000259" key="5">
    <source>
        <dbReference type="Pfam" id="PF23390"/>
    </source>
</evidence>
<dbReference type="GO" id="GO:0097730">
    <property type="term" value="C:non-motile cilium"/>
    <property type="evidence" value="ECO:0007669"/>
    <property type="project" value="TreeGrafter"/>
</dbReference>
<evidence type="ECO:0000256" key="1">
    <source>
        <dbReference type="ARBA" id="ARBA00004496"/>
    </source>
</evidence>
<dbReference type="GO" id="GO:0035721">
    <property type="term" value="P:intraciliary retrograde transport"/>
    <property type="evidence" value="ECO:0007669"/>
    <property type="project" value="TreeGrafter"/>
</dbReference>
<dbReference type="PANTHER" id="PTHR12764">
    <property type="entry name" value="WD REPEAT DOMAIN-RELATED"/>
    <property type="match status" value="1"/>
</dbReference>
<dbReference type="InterPro" id="IPR036322">
    <property type="entry name" value="WD40_repeat_dom_sf"/>
</dbReference>
<dbReference type="InterPro" id="IPR015943">
    <property type="entry name" value="WD40/YVTN_repeat-like_dom_sf"/>
</dbReference>
<dbReference type="GO" id="GO:1905515">
    <property type="term" value="P:non-motile cilium assembly"/>
    <property type="evidence" value="ECO:0007669"/>
    <property type="project" value="TreeGrafter"/>
</dbReference>
<dbReference type="eggNOG" id="KOG2041">
    <property type="taxonomic scope" value="Eukaryota"/>
</dbReference>
<dbReference type="SUPFAM" id="SSF50978">
    <property type="entry name" value="WD40 repeat-like"/>
    <property type="match status" value="1"/>
</dbReference>
<accession>C1MKL2</accession>
<dbReference type="KEGG" id="mpp:MICPUCDRAFT_55377"/>
<organism evidence="8">
    <name type="scientific">Micromonas pusilla (strain CCMP1545)</name>
    <name type="common">Picoplanktonic green alga</name>
    <dbReference type="NCBI Taxonomy" id="564608"/>
    <lineage>
        <taxon>Eukaryota</taxon>
        <taxon>Viridiplantae</taxon>
        <taxon>Chlorophyta</taxon>
        <taxon>Mamiellophyceae</taxon>
        <taxon>Mamiellales</taxon>
        <taxon>Mamiellaceae</taxon>
        <taxon>Micromonas</taxon>
    </lineage>
</organism>
<feature type="domain" description="IFT121 second beta-propeller" evidence="5">
    <location>
        <begin position="320"/>
        <end position="400"/>
    </location>
</feature>
<reference evidence="7 8" key="1">
    <citation type="journal article" date="2009" name="Science">
        <title>Green evolution and dynamic adaptations revealed by genomes of the marine picoeukaryotes Micromonas.</title>
        <authorList>
            <person name="Worden A.Z."/>
            <person name="Lee J.H."/>
            <person name="Mock T."/>
            <person name="Rouze P."/>
            <person name="Simmons M.P."/>
            <person name="Aerts A.L."/>
            <person name="Allen A.E."/>
            <person name="Cuvelier M.L."/>
            <person name="Derelle E."/>
            <person name="Everett M.V."/>
            <person name="Foulon E."/>
            <person name="Grimwood J."/>
            <person name="Gundlach H."/>
            <person name="Henrissat B."/>
            <person name="Napoli C."/>
            <person name="McDonald S.M."/>
            <person name="Parker M.S."/>
            <person name="Rombauts S."/>
            <person name="Salamov A."/>
            <person name="Von Dassow P."/>
            <person name="Badger J.H."/>
            <person name="Coutinho P.M."/>
            <person name="Demir E."/>
            <person name="Dubchak I."/>
            <person name="Gentemann C."/>
            <person name="Eikrem W."/>
            <person name="Gready J.E."/>
            <person name="John U."/>
            <person name="Lanier W."/>
            <person name="Lindquist E.A."/>
            <person name="Lucas S."/>
            <person name="Mayer K.F."/>
            <person name="Moreau H."/>
            <person name="Not F."/>
            <person name="Otillar R."/>
            <person name="Panaud O."/>
            <person name="Pangilinan J."/>
            <person name="Paulsen I."/>
            <person name="Piegu B."/>
            <person name="Poliakov A."/>
            <person name="Robbens S."/>
            <person name="Schmutz J."/>
            <person name="Toulza E."/>
            <person name="Wyss T."/>
            <person name="Zelensky A."/>
            <person name="Zhou K."/>
            <person name="Armbrust E.V."/>
            <person name="Bhattacharya D."/>
            <person name="Goodenough U.W."/>
            <person name="Van de Peer Y."/>
            <person name="Grigoriev I.V."/>
        </authorList>
    </citation>
    <scope>NUCLEOTIDE SEQUENCE [LARGE SCALE GENOMIC DNA]</scope>
    <source>
        <strain evidence="7 8">CCMP1545</strain>
    </source>
</reference>
<dbReference type="GO" id="GO:0030991">
    <property type="term" value="C:intraciliary transport particle A"/>
    <property type="evidence" value="ECO:0007669"/>
    <property type="project" value="TreeGrafter"/>
</dbReference>
<evidence type="ECO:0000256" key="2">
    <source>
        <dbReference type="ARBA" id="ARBA00022490"/>
    </source>
</evidence>
<gene>
    <name evidence="7" type="ORF">MICPUCDRAFT_55377</name>
</gene>
<dbReference type="AlphaFoldDB" id="C1MKL2"/>
<sequence length="410" mass="46141">MHIYLSKKIEIPNCVSLRCVSWNCEQGWIACGGENGFLKILKLDESSSKARSVNVAIWNEKYKKLTTSDQNGLIIVWLLHKGLWFEEMINNRNSSFVCDMKWSKDGEKVCIIYDDGAVIVGSVNGKRLWGMELHVNLRLVEWSPGGQSILICTSKGQCLIFNSLGNPLSTIFLAASGGLPPVGIDWCKGNESHDENFQFPKLIRWNAQGTVLCIAGLFNFTRSFKLWSALVIPSIFFIIPSTTSISLRFKISTYTGQSLTEERRDFNVLELYSAVGIHLHTLRVPGALINAVSWEGSGLRIALAVQSHIYFASLRPDYKWAYLPNTLVYAFADTKSVESSVIFWNQLSHQKHKKRVKHLGLIRGLGEHCLLSSGEDQSKNCILTICNAIGVTLWNKIIEVRFFDYAHLCT</sequence>
<dbReference type="EMBL" id="GG663736">
    <property type="protein sequence ID" value="EEH59392.1"/>
    <property type="molecule type" value="Genomic_DNA"/>
</dbReference>
<dbReference type="InterPro" id="IPR039857">
    <property type="entry name" value="Ift122/121"/>
</dbReference>
<comment type="subcellular location">
    <subcellularLocation>
        <location evidence="1">Cytoplasm</location>
    </subcellularLocation>
</comment>